<geneLocation type="plasmid" evidence="2">
    <name>ppnihbp1_1</name>
</geneLocation>
<gene>
    <name evidence="1" type="ORF">G5B91_35185</name>
</gene>
<dbReference type="EMBL" id="CP049142">
    <property type="protein sequence ID" value="QIE91578.1"/>
    <property type="molecule type" value="Genomic_DNA"/>
</dbReference>
<sequence length="83" mass="9183">MSELPLEQVKAVYRAAIDPDVKNTEGASWWQAVAAEVRAVISAPTAKAAGEIITWWHREWSAVGDHPTRAAQRLRSAARRFTA</sequence>
<protein>
    <submittedName>
        <fullName evidence="1">Uncharacterized protein</fullName>
    </submittedName>
</protein>
<name>A0A6G6J8A3_PSENT</name>
<dbReference type="KEGG" id="pnt:G5B91_35185"/>
<dbReference type="AlphaFoldDB" id="A0A6G6J8A3"/>
<evidence type="ECO:0000313" key="1">
    <source>
        <dbReference type="EMBL" id="QIE91578.1"/>
    </source>
</evidence>
<organism evidence="1 2">
    <name type="scientific">Pseudomonas nitroreducens</name>
    <dbReference type="NCBI Taxonomy" id="46680"/>
    <lineage>
        <taxon>Bacteria</taxon>
        <taxon>Pseudomonadati</taxon>
        <taxon>Pseudomonadota</taxon>
        <taxon>Gammaproteobacteria</taxon>
        <taxon>Pseudomonadales</taxon>
        <taxon>Pseudomonadaceae</taxon>
        <taxon>Pseudomonas</taxon>
    </lineage>
</organism>
<keyword evidence="1" id="KW-0614">Plasmid</keyword>
<accession>A0A6G6J8A3</accession>
<reference evidence="1 2" key="1">
    <citation type="submission" date="2020-02" db="EMBL/GenBank/DDBJ databases">
        <title>Integrative conjugative elements (ICEs) and plasmids drive adaptation of Pseudomonas nitroreducens strain HBP1 to wastewater environment.</title>
        <authorList>
            <person name="Sentchilo V."/>
            <person name="Carraro N."/>
            <person name="Bertelli C."/>
            <person name="van der Meer J.R."/>
        </authorList>
    </citation>
    <scope>NUCLEOTIDE SEQUENCE [LARGE SCALE GENOMIC DNA]</scope>
    <source>
        <strain evidence="1 2">HBP1</strain>
        <plasmid evidence="2">ppnihbp1_1</plasmid>
    </source>
</reference>
<evidence type="ECO:0000313" key="2">
    <source>
        <dbReference type="Proteomes" id="UP000501063"/>
    </source>
</evidence>
<dbReference type="RefSeq" id="WP_024764862.1">
    <property type="nucleotide sequence ID" value="NZ_CP049142.1"/>
</dbReference>
<dbReference type="Proteomes" id="UP000501063">
    <property type="component" value="Plasmid pPniHBP1_1"/>
</dbReference>
<proteinExistence type="predicted"/>